<dbReference type="PANTHER" id="PTHR11771">
    <property type="entry name" value="LIPOXYGENASE"/>
    <property type="match status" value="1"/>
</dbReference>
<dbReference type="GO" id="GO:0034440">
    <property type="term" value="P:lipid oxidation"/>
    <property type="evidence" value="ECO:0007669"/>
    <property type="project" value="InterPro"/>
</dbReference>
<evidence type="ECO:0000313" key="5">
    <source>
        <dbReference type="EMBL" id="KAB2594670.1"/>
    </source>
</evidence>
<feature type="domain" description="Lipoxygenase" evidence="4">
    <location>
        <begin position="1"/>
        <end position="109"/>
    </location>
</feature>
<sequence>MHQTLLIAHLWEYLGSHLLRNTSIPYKNMREWQLRILQATAEHGLKLTIEDYPFANYGHILWDAIKEWVSDYVSHYYPDPNLIESDTELQGWWTEVEPKVMQTGKMNHGGLFENPGKSNSHFDYYHLGNRWSSCSSELWSVHKAKGNKPLEPRRVATTYPDHLSRR</sequence>
<dbReference type="InterPro" id="IPR013819">
    <property type="entry name" value="LipOase_C"/>
</dbReference>
<dbReference type="GO" id="GO:0046872">
    <property type="term" value="F:metal ion binding"/>
    <property type="evidence" value="ECO:0007669"/>
    <property type="project" value="UniProtKB-KW"/>
</dbReference>
<dbReference type="Proteomes" id="UP000327157">
    <property type="component" value="Chromosome 7"/>
</dbReference>
<dbReference type="PROSITE" id="PS51393">
    <property type="entry name" value="LIPOXYGENASE_3"/>
    <property type="match status" value="1"/>
</dbReference>
<dbReference type="InterPro" id="IPR000907">
    <property type="entry name" value="LipOase"/>
</dbReference>
<reference evidence="5 6" key="1">
    <citation type="submission" date="2019-09" db="EMBL/GenBank/DDBJ databases">
        <authorList>
            <person name="Ou C."/>
        </authorList>
    </citation>
    <scope>NUCLEOTIDE SEQUENCE [LARGE SCALE GENOMIC DNA]</scope>
    <source>
        <strain evidence="5">S2</strain>
        <tissue evidence="5">Leaf</tissue>
    </source>
</reference>
<dbReference type="Gene3D" id="1.20.245.10">
    <property type="entry name" value="Lipoxygenase-1, Domain 5"/>
    <property type="match status" value="1"/>
</dbReference>
<keyword evidence="1" id="KW-0479">Metal-binding</keyword>
<gene>
    <name evidence="5" type="ORF">D8674_030120</name>
</gene>
<keyword evidence="6" id="KW-1185">Reference proteome</keyword>
<reference evidence="6" key="2">
    <citation type="submission" date="2019-10" db="EMBL/GenBank/DDBJ databases">
        <title>A de novo genome assembly of a pear dwarfing rootstock.</title>
        <authorList>
            <person name="Wang F."/>
            <person name="Wang J."/>
            <person name="Li S."/>
            <person name="Zhang Y."/>
            <person name="Fang M."/>
            <person name="Ma L."/>
            <person name="Zhao Y."/>
            <person name="Jiang S."/>
        </authorList>
    </citation>
    <scope>NUCLEOTIDE SEQUENCE [LARGE SCALE GENOMIC DNA]</scope>
</reference>
<evidence type="ECO:0000259" key="4">
    <source>
        <dbReference type="PROSITE" id="PS51393"/>
    </source>
</evidence>
<comment type="caution">
    <text evidence="5">The sequence shown here is derived from an EMBL/GenBank/DDBJ whole genome shotgun (WGS) entry which is preliminary data.</text>
</comment>
<keyword evidence="2" id="KW-0223">Dioxygenase</keyword>
<keyword evidence="3" id="KW-0560">Oxidoreductase</keyword>
<dbReference type="AlphaFoldDB" id="A0A5N5F0E7"/>
<evidence type="ECO:0000256" key="1">
    <source>
        <dbReference type="ARBA" id="ARBA00022723"/>
    </source>
</evidence>
<proteinExistence type="predicted"/>
<dbReference type="Pfam" id="PF00305">
    <property type="entry name" value="Lipoxygenase"/>
    <property type="match status" value="1"/>
</dbReference>
<organism evidence="5 6">
    <name type="scientific">Pyrus ussuriensis x Pyrus communis</name>
    <dbReference type="NCBI Taxonomy" id="2448454"/>
    <lineage>
        <taxon>Eukaryota</taxon>
        <taxon>Viridiplantae</taxon>
        <taxon>Streptophyta</taxon>
        <taxon>Embryophyta</taxon>
        <taxon>Tracheophyta</taxon>
        <taxon>Spermatophyta</taxon>
        <taxon>Magnoliopsida</taxon>
        <taxon>eudicotyledons</taxon>
        <taxon>Gunneridae</taxon>
        <taxon>Pentapetalae</taxon>
        <taxon>rosids</taxon>
        <taxon>fabids</taxon>
        <taxon>Rosales</taxon>
        <taxon>Rosaceae</taxon>
        <taxon>Amygdaloideae</taxon>
        <taxon>Maleae</taxon>
        <taxon>Pyrus</taxon>
    </lineage>
</organism>
<accession>A0A5N5F0E7</accession>
<evidence type="ECO:0000313" key="6">
    <source>
        <dbReference type="Proteomes" id="UP000327157"/>
    </source>
</evidence>
<dbReference type="InterPro" id="IPR036226">
    <property type="entry name" value="LipOase_C_sf"/>
</dbReference>
<evidence type="ECO:0000256" key="2">
    <source>
        <dbReference type="ARBA" id="ARBA00022964"/>
    </source>
</evidence>
<protein>
    <submittedName>
        <fullName evidence="5">Linoleate 13S-lipoxygenase 2-1</fullName>
    </submittedName>
</protein>
<dbReference type="EMBL" id="SMOL01000781">
    <property type="protein sequence ID" value="KAB2594670.1"/>
    <property type="molecule type" value="Genomic_DNA"/>
</dbReference>
<name>A0A5N5F0E7_9ROSA</name>
<dbReference type="SUPFAM" id="SSF48484">
    <property type="entry name" value="Lipoxigenase"/>
    <property type="match status" value="1"/>
</dbReference>
<dbReference type="OrthoDB" id="407298at2759"/>
<reference evidence="5 6" key="3">
    <citation type="submission" date="2019-11" db="EMBL/GenBank/DDBJ databases">
        <title>A de novo genome assembly of a pear dwarfing rootstock.</title>
        <authorList>
            <person name="Wang F."/>
            <person name="Wang J."/>
            <person name="Li S."/>
            <person name="Zhang Y."/>
            <person name="Fang M."/>
            <person name="Ma L."/>
            <person name="Zhao Y."/>
            <person name="Jiang S."/>
        </authorList>
    </citation>
    <scope>NUCLEOTIDE SEQUENCE [LARGE SCALE GENOMIC DNA]</scope>
    <source>
        <strain evidence="5">S2</strain>
        <tissue evidence="5">Leaf</tissue>
    </source>
</reference>
<dbReference type="GO" id="GO:0016702">
    <property type="term" value="F:oxidoreductase activity, acting on single donors with incorporation of molecular oxygen, incorporation of two atoms of oxygen"/>
    <property type="evidence" value="ECO:0007669"/>
    <property type="project" value="InterPro"/>
</dbReference>
<evidence type="ECO:0000256" key="3">
    <source>
        <dbReference type="ARBA" id="ARBA00023002"/>
    </source>
</evidence>